<dbReference type="STRING" id="7398.A0A1A9ZYS6"/>
<evidence type="ECO:0000313" key="6">
    <source>
        <dbReference type="Proteomes" id="UP000092445"/>
    </source>
</evidence>
<accession>A0A1A9ZYS6</accession>
<dbReference type="VEuPathDB" id="VectorBase:GPAI029181"/>
<name>A0A1A9ZYS6_GLOPL</name>
<dbReference type="InterPro" id="IPR050271">
    <property type="entry name" value="UDP-glycosyltransferase"/>
</dbReference>
<dbReference type="GO" id="GO:0008194">
    <property type="term" value="F:UDP-glycosyltransferase activity"/>
    <property type="evidence" value="ECO:0007669"/>
    <property type="project" value="TreeGrafter"/>
</dbReference>
<keyword evidence="6" id="KW-1185">Reference proteome</keyword>
<reference evidence="5" key="2">
    <citation type="submission" date="2020-05" db="UniProtKB">
        <authorList>
            <consortium name="EnsemblMetazoa"/>
        </authorList>
    </citation>
    <scope>IDENTIFICATION</scope>
    <source>
        <strain evidence="5">IAEA</strain>
    </source>
</reference>
<dbReference type="EnsemblMetazoa" id="GPAI029181-RA">
    <property type="protein sequence ID" value="GPAI029181-PA"/>
    <property type="gene ID" value="GPAI029181"/>
</dbReference>
<evidence type="ECO:0000313" key="5">
    <source>
        <dbReference type="EnsemblMetazoa" id="GPAI029181-PA"/>
    </source>
</evidence>
<keyword evidence="4" id="KW-0732">Signal</keyword>
<comment type="similarity">
    <text evidence="1">Belongs to the UDP-glycosyltransferase family.</text>
</comment>
<dbReference type="Proteomes" id="UP000092445">
    <property type="component" value="Unassembled WGS sequence"/>
</dbReference>
<sequence>MIRVAHLLRAPVIALSSCPLMPWHYGRTCSPIIPSYIPALFLGQSEQMSLSGRLANWIPFHVPKLLYDYYSIPAADAIIRYKFGQDMPLVDELAKETAPPSVVELGGVHIQKAKPLHVELFLDNAEYGVIFIIWGSMTRTETMSPAKLDAIVKAVKRLKYVYDDKHL</sequence>
<feature type="signal peptide" evidence="4">
    <location>
        <begin position="1"/>
        <end position="16"/>
    </location>
</feature>
<keyword evidence="2" id="KW-0328">Glycosyltransferase</keyword>
<evidence type="ECO:0000256" key="2">
    <source>
        <dbReference type="ARBA" id="ARBA00022676"/>
    </source>
</evidence>
<dbReference type="PANTHER" id="PTHR48043:SF114">
    <property type="entry name" value="IP04436P-RELATED"/>
    <property type="match status" value="1"/>
</dbReference>
<protein>
    <submittedName>
        <fullName evidence="5">Uncharacterized protein</fullName>
    </submittedName>
</protein>
<evidence type="ECO:0000256" key="1">
    <source>
        <dbReference type="ARBA" id="ARBA00009995"/>
    </source>
</evidence>
<dbReference type="AlphaFoldDB" id="A0A1A9ZYS6"/>
<proteinExistence type="inferred from homology"/>
<feature type="chain" id="PRO_5008403297" evidence="4">
    <location>
        <begin position="17"/>
        <end position="167"/>
    </location>
</feature>
<dbReference type="PANTHER" id="PTHR48043">
    <property type="entry name" value="EG:EG0003.4 PROTEIN-RELATED"/>
    <property type="match status" value="1"/>
</dbReference>
<dbReference type="SUPFAM" id="SSF53756">
    <property type="entry name" value="UDP-Glycosyltransferase/glycogen phosphorylase"/>
    <property type="match status" value="1"/>
</dbReference>
<keyword evidence="3" id="KW-0808">Transferase</keyword>
<evidence type="ECO:0000256" key="4">
    <source>
        <dbReference type="SAM" id="SignalP"/>
    </source>
</evidence>
<evidence type="ECO:0000256" key="3">
    <source>
        <dbReference type="ARBA" id="ARBA00022679"/>
    </source>
</evidence>
<reference evidence="6" key="1">
    <citation type="submission" date="2014-03" db="EMBL/GenBank/DDBJ databases">
        <authorList>
            <person name="Aksoy S."/>
            <person name="Warren W."/>
            <person name="Wilson R.K."/>
        </authorList>
    </citation>
    <scope>NUCLEOTIDE SEQUENCE [LARGE SCALE GENOMIC DNA]</scope>
    <source>
        <strain evidence="6">IAEA</strain>
    </source>
</reference>
<organism evidence="5 6">
    <name type="scientific">Glossina pallidipes</name>
    <name type="common">Tsetse fly</name>
    <dbReference type="NCBI Taxonomy" id="7398"/>
    <lineage>
        <taxon>Eukaryota</taxon>
        <taxon>Metazoa</taxon>
        <taxon>Ecdysozoa</taxon>
        <taxon>Arthropoda</taxon>
        <taxon>Hexapoda</taxon>
        <taxon>Insecta</taxon>
        <taxon>Pterygota</taxon>
        <taxon>Neoptera</taxon>
        <taxon>Endopterygota</taxon>
        <taxon>Diptera</taxon>
        <taxon>Brachycera</taxon>
        <taxon>Muscomorpha</taxon>
        <taxon>Hippoboscoidea</taxon>
        <taxon>Glossinidae</taxon>
        <taxon>Glossina</taxon>
    </lineage>
</organism>